<gene>
    <name evidence="2" type="ORF">H8K33_03250</name>
</gene>
<accession>A0ABR6XLX1</accession>
<proteinExistence type="predicted"/>
<dbReference type="RefSeq" id="WP_186889520.1">
    <property type="nucleotide sequence ID" value="NZ_JACOFU010000001.1"/>
</dbReference>
<name>A0ABR6XLX1_9BURK</name>
<feature type="region of interest" description="Disordered" evidence="1">
    <location>
        <begin position="28"/>
        <end position="57"/>
    </location>
</feature>
<keyword evidence="3" id="KW-1185">Reference proteome</keyword>
<evidence type="ECO:0000313" key="2">
    <source>
        <dbReference type="EMBL" id="MBC3830516.1"/>
    </source>
</evidence>
<organism evidence="2 3">
    <name type="scientific">Undibacterium amnicola</name>
    <dbReference type="NCBI Taxonomy" id="1834038"/>
    <lineage>
        <taxon>Bacteria</taxon>
        <taxon>Pseudomonadati</taxon>
        <taxon>Pseudomonadota</taxon>
        <taxon>Betaproteobacteria</taxon>
        <taxon>Burkholderiales</taxon>
        <taxon>Oxalobacteraceae</taxon>
        <taxon>Undibacterium</taxon>
    </lineage>
</organism>
<dbReference type="EMBL" id="JACOFU010000001">
    <property type="protein sequence ID" value="MBC3830516.1"/>
    <property type="molecule type" value="Genomic_DNA"/>
</dbReference>
<dbReference type="Proteomes" id="UP000643610">
    <property type="component" value="Unassembled WGS sequence"/>
</dbReference>
<protein>
    <submittedName>
        <fullName evidence="2">Uncharacterized protein</fullName>
    </submittedName>
</protein>
<evidence type="ECO:0000256" key="1">
    <source>
        <dbReference type="SAM" id="MobiDB-lite"/>
    </source>
</evidence>
<sequence>MQKIEKRRQQFRELQELRFNQRLERIQDAQSGAVRDRGALPPIRESSSGAIDRDERSAERPIIKLNRLSPEERLALRRQIREARQDIYLRRLQKQKN</sequence>
<evidence type="ECO:0000313" key="3">
    <source>
        <dbReference type="Proteomes" id="UP000643610"/>
    </source>
</evidence>
<reference evidence="2 3" key="1">
    <citation type="submission" date="2020-08" db="EMBL/GenBank/DDBJ databases">
        <title>Novel species isolated from subtropical streams in China.</title>
        <authorList>
            <person name="Lu H."/>
        </authorList>
    </citation>
    <scope>NUCLEOTIDE SEQUENCE [LARGE SCALE GENOMIC DNA]</scope>
    <source>
        <strain evidence="2 3">KCTC 52442</strain>
    </source>
</reference>
<comment type="caution">
    <text evidence="2">The sequence shown here is derived from an EMBL/GenBank/DDBJ whole genome shotgun (WGS) entry which is preliminary data.</text>
</comment>